<feature type="transmembrane region" description="Helical" evidence="1">
    <location>
        <begin position="98"/>
        <end position="120"/>
    </location>
</feature>
<organism evidence="2 3">
    <name type="scientific">Salinisphaera orenii MK-B5</name>
    <dbReference type="NCBI Taxonomy" id="856730"/>
    <lineage>
        <taxon>Bacteria</taxon>
        <taxon>Pseudomonadati</taxon>
        <taxon>Pseudomonadota</taxon>
        <taxon>Gammaproteobacteria</taxon>
        <taxon>Salinisphaerales</taxon>
        <taxon>Salinisphaeraceae</taxon>
        <taxon>Salinisphaera</taxon>
    </lineage>
</organism>
<keyword evidence="1" id="KW-1133">Transmembrane helix</keyword>
<gene>
    <name evidence="2" type="ORF">SAOR_08860</name>
</gene>
<feature type="transmembrane region" description="Helical" evidence="1">
    <location>
        <begin position="43"/>
        <end position="63"/>
    </location>
</feature>
<keyword evidence="3" id="KW-1185">Reference proteome</keyword>
<evidence type="ECO:0000313" key="3">
    <source>
        <dbReference type="Proteomes" id="UP000283993"/>
    </source>
</evidence>
<reference evidence="2 3" key="1">
    <citation type="submission" date="2013-10" db="EMBL/GenBank/DDBJ databases">
        <title>Salinisphaera orenii MK-B5 Genome Sequencing.</title>
        <authorList>
            <person name="Lai Q."/>
            <person name="Li C."/>
            <person name="Shao Z."/>
        </authorList>
    </citation>
    <scope>NUCLEOTIDE SEQUENCE [LARGE SCALE GENOMIC DNA]</scope>
    <source>
        <strain evidence="2 3">MK-B5</strain>
    </source>
</reference>
<dbReference type="RefSeq" id="WP_123631112.1">
    <property type="nucleotide sequence ID" value="NZ_AYKH01000014.1"/>
</dbReference>
<feature type="transmembrane region" description="Helical" evidence="1">
    <location>
        <begin position="6"/>
        <end position="23"/>
    </location>
</feature>
<protein>
    <submittedName>
        <fullName evidence="2">Invasion gene expression up-regulator, SirB</fullName>
    </submittedName>
</protein>
<name>A0A423PNV9_9GAMM</name>
<dbReference type="Proteomes" id="UP000283993">
    <property type="component" value="Unassembled WGS sequence"/>
</dbReference>
<evidence type="ECO:0000256" key="1">
    <source>
        <dbReference type="SAM" id="Phobius"/>
    </source>
</evidence>
<dbReference type="Pfam" id="PF04247">
    <property type="entry name" value="SirB"/>
    <property type="match status" value="1"/>
</dbReference>
<evidence type="ECO:0000313" key="2">
    <source>
        <dbReference type="EMBL" id="ROO27263.1"/>
    </source>
</evidence>
<proteinExistence type="predicted"/>
<sequence length="137" mass="14522">MSLYPILKTLHVGAVALSCALFVTRAKWMTAADGRLQRRWIRVLPHAVDTVLLASALGLLWVLRLNPAHQPWLLAKFAALAAYILLGTIGLKRGATRAIRLVACLAAVPVFGYIVAVAVAHDPRGPLALLAVAAGGS</sequence>
<dbReference type="EMBL" id="AYKH01000014">
    <property type="protein sequence ID" value="ROO27263.1"/>
    <property type="molecule type" value="Genomic_DNA"/>
</dbReference>
<accession>A0A423PNV9</accession>
<dbReference type="GO" id="GO:0005886">
    <property type="term" value="C:plasma membrane"/>
    <property type="evidence" value="ECO:0007669"/>
    <property type="project" value="TreeGrafter"/>
</dbReference>
<dbReference type="PANTHER" id="PTHR39594">
    <property type="entry name" value="PROTEIN YCHQ"/>
    <property type="match status" value="1"/>
</dbReference>
<dbReference type="PANTHER" id="PTHR39594:SF1">
    <property type="entry name" value="PROTEIN YCHQ"/>
    <property type="match status" value="1"/>
</dbReference>
<dbReference type="PIRSF" id="PIRSF005610">
    <property type="entry name" value="SirB"/>
    <property type="match status" value="1"/>
</dbReference>
<comment type="caution">
    <text evidence="2">The sequence shown here is derived from an EMBL/GenBank/DDBJ whole genome shotgun (WGS) entry which is preliminary data.</text>
</comment>
<feature type="transmembrane region" description="Helical" evidence="1">
    <location>
        <begin position="69"/>
        <end position="86"/>
    </location>
</feature>
<keyword evidence="1" id="KW-0812">Transmembrane</keyword>
<dbReference type="AlphaFoldDB" id="A0A423PNV9"/>
<dbReference type="InterPro" id="IPR007360">
    <property type="entry name" value="SirB"/>
</dbReference>
<keyword evidence="1" id="KW-0472">Membrane</keyword>